<dbReference type="Gene3D" id="2.30.33.40">
    <property type="entry name" value="GroES chaperonin"/>
    <property type="match status" value="1"/>
</dbReference>
<dbReference type="GO" id="GO:0044183">
    <property type="term" value="F:protein folding chaperone"/>
    <property type="evidence" value="ECO:0007669"/>
    <property type="project" value="InterPro"/>
</dbReference>
<evidence type="ECO:0000313" key="2">
    <source>
        <dbReference type="EMBL" id="CAB5219883.1"/>
    </source>
</evidence>
<dbReference type="InterPro" id="IPR011032">
    <property type="entry name" value="GroES-like_sf"/>
</dbReference>
<dbReference type="SUPFAM" id="SSF50129">
    <property type="entry name" value="GroES-like"/>
    <property type="match status" value="1"/>
</dbReference>
<name>A0A6J7WXV9_9CAUD</name>
<protein>
    <submittedName>
        <fullName evidence="2">GroES chaperonin family</fullName>
    </submittedName>
</protein>
<dbReference type="CDD" id="cd00320">
    <property type="entry name" value="cpn10"/>
    <property type="match status" value="1"/>
</dbReference>
<evidence type="ECO:0000256" key="1">
    <source>
        <dbReference type="ARBA" id="ARBA00023186"/>
    </source>
</evidence>
<gene>
    <name evidence="2" type="ORF">UFOVP237_25</name>
</gene>
<dbReference type="SMART" id="SM00883">
    <property type="entry name" value="Cpn10"/>
    <property type="match status" value="1"/>
</dbReference>
<accession>A0A6J7WXV9</accession>
<dbReference type="Pfam" id="PF00166">
    <property type="entry name" value="Cpn10"/>
    <property type="match status" value="1"/>
</dbReference>
<proteinExistence type="predicted"/>
<dbReference type="GO" id="GO:0005524">
    <property type="term" value="F:ATP binding"/>
    <property type="evidence" value="ECO:0007669"/>
    <property type="project" value="InterPro"/>
</dbReference>
<organism evidence="2">
    <name type="scientific">uncultured Caudovirales phage</name>
    <dbReference type="NCBI Taxonomy" id="2100421"/>
    <lineage>
        <taxon>Viruses</taxon>
        <taxon>Duplodnaviria</taxon>
        <taxon>Heunggongvirae</taxon>
        <taxon>Uroviricota</taxon>
        <taxon>Caudoviricetes</taxon>
        <taxon>Peduoviridae</taxon>
        <taxon>Maltschvirus</taxon>
        <taxon>Maltschvirus maltsch</taxon>
    </lineage>
</organism>
<dbReference type="InterPro" id="IPR037124">
    <property type="entry name" value="Chaperonin_GroES_sf"/>
</dbReference>
<reference evidence="2" key="1">
    <citation type="submission" date="2020-05" db="EMBL/GenBank/DDBJ databases">
        <authorList>
            <person name="Chiriac C."/>
            <person name="Salcher M."/>
            <person name="Ghai R."/>
            <person name="Kavagutti S V."/>
        </authorList>
    </citation>
    <scope>NUCLEOTIDE SEQUENCE</scope>
</reference>
<dbReference type="InterPro" id="IPR020818">
    <property type="entry name" value="Chaperonin_GroES"/>
</dbReference>
<keyword evidence="1" id="KW-0143">Chaperone</keyword>
<dbReference type="EMBL" id="LR798277">
    <property type="protein sequence ID" value="CAB5219883.1"/>
    <property type="molecule type" value="Genomic_DNA"/>
</dbReference>
<sequence length="142" mass="15930">MVTNAVVKIDSQSEIDEAFPELDFGISPTGSRVLVQIRRPKTQIGSILLSNYTKDAEQDNTQVAKVISVGPLAFRNRNTMEQWPEGAWYKEGDFVFVSKYGGARWRRDIPGQKGEKVEFVIFNDLDIVGTVYSNPLAVQAYV</sequence>